<protein>
    <recommendedName>
        <fullName evidence="1">ParB/Spo0J HTH domain-containing protein</fullName>
    </recommendedName>
</protein>
<organism evidence="2 3">
    <name type="scientific">Arachidicoccus ginsenosidivorans</name>
    <dbReference type="NCBI Taxonomy" id="496057"/>
    <lineage>
        <taxon>Bacteria</taxon>
        <taxon>Pseudomonadati</taxon>
        <taxon>Bacteroidota</taxon>
        <taxon>Chitinophagia</taxon>
        <taxon>Chitinophagales</taxon>
        <taxon>Chitinophagaceae</taxon>
        <taxon>Arachidicoccus</taxon>
    </lineage>
</organism>
<evidence type="ECO:0000259" key="1">
    <source>
        <dbReference type="Pfam" id="PF17762"/>
    </source>
</evidence>
<accession>A0A5B8VQE8</accession>
<evidence type="ECO:0000313" key="3">
    <source>
        <dbReference type="Proteomes" id="UP000321291"/>
    </source>
</evidence>
<dbReference type="GO" id="GO:0007059">
    <property type="term" value="P:chromosome segregation"/>
    <property type="evidence" value="ECO:0007669"/>
    <property type="project" value="TreeGrafter"/>
</dbReference>
<dbReference type="PANTHER" id="PTHR33375">
    <property type="entry name" value="CHROMOSOME-PARTITIONING PROTEIN PARB-RELATED"/>
    <property type="match status" value="1"/>
</dbReference>
<dbReference type="InterPro" id="IPR001387">
    <property type="entry name" value="Cro/C1-type_HTH"/>
</dbReference>
<dbReference type="EMBL" id="CP042434">
    <property type="protein sequence ID" value="QEC73874.1"/>
    <property type="molecule type" value="Genomic_DNA"/>
</dbReference>
<evidence type="ECO:0000313" key="2">
    <source>
        <dbReference type="EMBL" id="QEC73874.1"/>
    </source>
</evidence>
<dbReference type="SUPFAM" id="SSF109709">
    <property type="entry name" value="KorB DNA-binding domain-like"/>
    <property type="match status" value="1"/>
</dbReference>
<dbReference type="PANTHER" id="PTHR33375:SF1">
    <property type="entry name" value="CHROMOSOME-PARTITIONING PROTEIN PARB-RELATED"/>
    <property type="match status" value="1"/>
</dbReference>
<name>A0A5B8VQE8_9BACT</name>
<dbReference type="RefSeq" id="WP_146787141.1">
    <property type="nucleotide sequence ID" value="NZ_CP042434.1"/>
</dbReference>
<keyword evidence="3" id="KW-1185">Reference proteome</keyword>
<feature type="domain" description="ParB/Spo0J HTH" evidence="1">
    <location>
        <begin position="11"/>
        <end position="107"/>
    </location>
</feature>
<sequence length="216" mass="24383">MSFNQAGRSMDIWEEAMILSDLASSHGLSQKSLAKLTGYSRSWISRRLSLIGKLSEALITEIRMNTLSSTHARALIKLPRGNQMEVADVITHWKLSSRQCDLLVEAYLKATDRTEQQHLLVHPELTLTEEPPTFPCSHYDPELSDFGNELMNGTREALSFIEFMLCELGAEQINRLVETEKAIAVSELTTLSGAIQKLIKTISDLQKHKPIEHHDR</sequence>
<dbReference type="GO" id="GO:0005694">
    <property type="term" value="C:chromosome"/>
    <property type="evidence" value="ECO:0007669"/>
    <property type="project" value="TreeGrafter"/>
</dbReference>
<dbReference type="OrthoDB" id="937762at68336"/>
<dbReference type="Pfam" id="PF17762">
    <property type="entry name" value="HTH_ParB"/>
    <property type="match status" value="1"/>
</dbReference>
<dbReference type="KEGG" id="agi:FSB73_21630"/>
<dbReference type="CDD" id="cd00093">
    <property type="entry name" value="HTH_XRE"/>
    <property type="match status" value="1"/>
</dbReference>
<reference evidence="2 3" key="1">
    <citation type="journal article" date="2017" name="Int. J. Syst. Evol. Microbiol.">
        <title>Arachidicoccus ginsenosidivorans sp. nov., with ginsenoside-converting activity isolated from ginseng cultivating soil.</title>
        <authorList>
            <person name="Siddiqi M.Z."/>
            <person name="Aslam Z."/>
            <person name="Im W.T."/>
        </authorList>
    </citation>
    <scope>NUCLEOTIDE SEQUENCE [LARGE SCALE GENOMIC DNA]</scope>
    <source>
        <strain evidence="2 3">Gsoil 809</strain>
    </source>
</reference>
<dbReference type="Gene3D" id="1.10.10.2830">
    <property type="match status" value="1"/>
</dbReference>
<gene>
    <name evidence="2" type="ORF">FSB73_21630</name>
</gene>
<dbReference type="InterPro" id="IPR050336">
    <property type="entry name" value="Chromosome_partition/occlusion"/>
</dbReference>
<dbReference type="Proteomes" id="UP000321291">
    <property type="component" value="Chromosome"/>
</dbReference>
<dbReference type="AlphaFoldDB" id="A0A5B8VQE8"/>
<proteinExistence type="predicted"/>
<dbReference type="InterPro" id="IPR041468">
    <property type="entry name" value="HTH_ParB/Spo0J"/>
</dbReference>